<name>A0ABM0UTN7_CAMSA</name>
<protein>
    <submittedName>
        <fullName evidence="3">Uncharacterized protein LOC104728976</fullName>
    </submittedName>
</protein>
<dbReference type="Pfam" id="PF03478">
    <property type="entry name" value="Beta-prop_KIB1-4"/>
    <property type="match status" value="1"/>
</dbReference>
<dbReference type="PANTHER" id="PTHR31681">
    <property type="entry name" value="C2H2-LIKE ZINC FINGER PROTEIN"/>
    <property type="match status" value="1"/>
</dbReference>
<dbReference type="InterPro" id="IPR005174">
    <property type="entry name" value="KIB1-4_b-propeller"/>
</dbReference>
<evidence type="ECO:0000313" key="2">
    <source>
        <dbReference type="Proteomes" id="UP000694864"/>
    </source>
</evidence>
<evidence type="ECO:0000313" key="3">
    <source>
        <dbReference type="RefSeq" id="XP_010446183.1"/>
    </source>
</evidence>
<proteinExistence type="predicted"/>
<dbReference type="RefSeq" id="XP_010446183.1">
    <property type="nucleotide sequence ID" value="XM_010447881.1"/>
</dbReference>
<reference evidence="3" key="2">
    <citation type="submission" date="2025-08" db="UniProtKB">
        <authorList>
            <consortium name="RefSeq"/>
        </authorList>
    </citation>
    <scope>IDENTIFICATION</scope>
    <source>
        <tissue evidence="3">Leaf</tissue>
    </source>
</reference>
<reference evidence="2" key="1">
    <citation type="journal article" date="2014" name="Nat. Commun.">
        <title>The emerging biofuel crop Camelina sativa retains a highly undifferentiated hexaploid genome structure.</title>
        <authorList>
            <person name="Kagale S."/>
            <person name="Koh C."/>
            <person name="Nixon J."/>
            <person name="Bollina V."/>
            <person name="Clarke W.E."/>
            <person name="Tuteja R."/>
            <person name="Spillane C."/>
            <person name="Robinson S.J."/>
            <person name="Links M.G."/>
            <person name="Clarke C."/>
            <person name="Higgins E.E."/>
            <person name="Huebert T."/>
            <person name="Sharpe A.G."/>
            <person name="Parkin I.A."/>
        </authorList>
    </citation>
    <scope>NUCLEOTIDE SEQUENCE [LARGE SCALE GENOMIC DNA]</scope>
    <source>
        <strain evidence="2">cv. DH55</strain>
    </source>
</reference>
<accession>A0ABM0UTN7</accession>
<gene>
    <name evidence="3" type="primary">LOC104728976</name>
</gene>
<sequence length="356" mass="40122">MSLLHKQPLKLPCFRKPVIVRSAPPLLSNNGLTSLTLNPPGVLICSDPCGGDRGRVTTTMPGDGVHLSLEAFEKRWENDAKMRDELFRELGAIGSSNGWLPTLKDGVLGLRDMNMNTEVDPKRILLPPLVTLPHCQTQYVTNVAMSSSPEEEDCVVAVKYLGPQLSFCRPAQSKSEWINVRIESPCFFSSPVMFSKKEGMFRIAGSGGHLIGSLDRHKHSKKPKFQRLWFQNPKMTETQRDLLDSCYTSEHLVESEITGETFMVKLYKKTANIIEGIPRMHTEAVMVFKIDEEGNAVYTEDIGNQSIYVTSSEALCNLFSTRLCLCRPNYVKINDVDERRNIKLADPKWKRRQSST</sequence>
<organism evidence="2 3">
    <name type="scientific">Camelina sativa</name>
    <name type="common">False flax</name>
    <name type="synonym">Myagrum sativum</name>
    <dbReference type="NCBI Taxonomy" id="90675"/>
    <lineage>
        <taxon>Eukaryota</taxon>
        <taxon>Viridiplantae</taxon>
        <taxon>Streptophyta</taxon>
        <taxon>Embryophyta</taxon>
        <taxon>Tracheophyta</taxon>
        <taxon>Spermatophyta</taxon>
        <taxon>Magnoliopsida</taxon>
        <taxon>eudicotyledons</taxon>
        <taxon>Gunneridae</taxon>
        <taxon>Pentapetalae</taxon>
        <taxon>rosids</taxon>
        <taxon>malvids</taxon>
        <taxon>Brassicales</taxon>
        <taxon>Brassicaceae</taxon>
        <taxon>Camelineae</taxon>
        <taxon>Camelina</taxon>
    </lineage>
</organism>
<feature type="domain" description="KIB1-4 beta-propeller" evidence="1">
    <location>
        <begin position="86"/>
        <end position="335"/>
    </location>
</feature>
<evidence type="ECO:0000259" key="1">
    <source>
        <dbReference type="Pfam" id="PF03478"/>
    </source>
</evidence>
<dbReference type="PANTHER" id="PTHR31681:SF54">
    <property type="entry name" value="DUF295 DOMAIN-CONTAINING PROTEIN-RELATED"/>
    <property type="match status" value="1"/>
</dbReference>
<dbReference type="GeneID" id="104728976"/>
<keyword evidence="2" id="KW-1185">Reference proteome</keyword>
<dbReference type="Proteomes" id="UP000694864">
    <property type="component" value="Chromosome 11"/>
</dbReference>